<evidence type="ECO:0000313" key="3">
    <source>
        <dbReference type="EMBL" id="KAK3246854.1"/>
    </source>
</evidence>
<dbReference type="EMBL" id="LGRX02029415">
    <property type="protein sequence ID" value="KAK3246854.1"/>
    <property type="molecule type" value="Genomic_DNA"/>
</dbReference>
<dbReference type="InterPro" id="IPR029526">
    <property type="entry name" value="PGBD"/>
</dbReference>
<keyword evidence="4" id="KW-1185">Reference proteome</keyword>
<name>A0AAE0C2W2_9CHLO</name>
<protein>
    <recommendedName>
        <fullName evidence="2">SAP domain-containing protein</fullName>
    </recommendedName>
</protein>
<evidence type="ECO:0000259" key="2">
    <source>
        <dbReference type="SMART" id="SM00513"/>
    </source>
</evidence>
<proteinExistence type="predicted"/>
<dbReference type="PANTHER" id="PTHR46599:SF3">
    <property type="entry name" value="PIGGYBAC TRANSPOSABLE ELEMENT-DERIVED PROTEIN 4"/>
    <property type="match status" value="1"/>
</dbReference>
<accession>A0AAE0C2W2</accession>
<dbReference type="PANTHER" id="PTHR46599">
    <property type="entry name" value="PIGGYBAC TRANSPOSABLE ELEMENT-DERIVED PROTEIN 4"/>
    <property type="match status" value="1"/>
</dbReference>
<reference evidence="3 4" key="1">
    <citation type="journal article" date="2015" name="Genome Biol. Evol.">
        <title>Comparative Genomics of a Bacterivorous Green Alga Reveals Evolutionary Causalities and Consequences of Phago-Mixotrophic Mode of Nutrition.</title>
        <authorList>
            <person name="Burns J.A."/>
            <person name="Paasch A."/>
            <person name="Narechania A."/>
            <person name="Kim E."/>
        </authorList>
    </citation>
    <scope>NUCLEOTIDE SEQUENCE [LARGE SCALE GENOMIC DNA]</scope>
    <source>
        <strain evidence="3 4">PLY_AMNH</strain>
    </source>
</reference>
<evidence type="ECO:0000256" key="1">
    <source>
        <dbReference type="SAM" id="MobiDB-lite"/>
    </source>
</evidence>
<feature type="domain" description="SAP" evidence="2">
    <location>
        <begin position="267"/>
        <end position="301"/>
    </location>
</feature>
<comment type="caution">
    <text evidence="3">The sequence shown here is derived from an EMBL/GenBank/DDBJ whole genome shotgun (WGS) entry which is preliminary data.</text>
</comment>
<sequence>MEAIEEDVASPGSILVGRYCDLEDQRDEFLDACVEQDDVELEGVADVETTLQGEFPEVDTSIKLTLERRAPITPTLVTVFEAIPDRVHGSAFLVTTPPNNDVANETLSEPGIRVIFTILSTSEVVKVSLVVNATSQAAAVTPGPSPLACSQTPISSVPSVQFEADPIQFSNLLRTPCNARLAPDTQGASMDSSVPTPQTVVAPDAICYKCLSHGGLSGIELHTCATCFLHYHHMCATQEACPRCKPEPTLLFENKPPVVLISDPTKLPALKAKDLVEQCRARKVGLGGSKSVLINRLEKAIAKDLRVGSTTVNRSKPPRPAKGSSAPVVGPSQTPTTKTQDSDAPWIELTQEQAASARWSRPEYTGPAKGGPSAVADKDLDPLRSTPLDYFSEFIPMSAREKWKTHSNQYAIKCGAGTDKYPNFKPFSTAEIDSLLGLHVRNGLAPVPDMRMHFTNPSSNFVFGDERVQSALPGGFQRLKELKAFFHIQDPTLAEPVNKPFFKVEPLLVAVRDNSERLWYLGPDVSLDEQDCGFQGRSHLKDKIKYKKEGDGFLADCICDSGYTWTFHFRHDPTPMPLTQKHASDLHNRCLYLIKRLKFQWTRIYMDNLFTSRRFLQWGYEEKVLMAGVARATARGVPDCVVQVEAKSKADLEKAVGVAAVNSYLLYKRQCELRKVPKSRILSHMEFNVQLAAALCGSAKRAPQAALAGGSVAGQKRDANGFVLHTTCAPRLTPNLLKRWVGRTLGHHPMKEIPGRPGDASPCQWCKFRSTHAYNGKPAIPIDRAPKSRFGCQECAVWLCGPACWNEFHHLV</sequence>
<organism evidence="3 4">
    <name type="scientific">Cymbomonas tetramitiformis</name>
    <dbReference type="NCBI Taxonomy" id="36881"/>
    <lineage>
        <taxon>Eukaryota</taxon>
        <taxon>Viridiplantae</taxon>
        <taxon>Chlorophyta</taxon>
        <taxon>Pyramimonadophyceae</taxon>
        <taxon>Pyramimonadales</taxon>
        <taxon>Pyramimonadaceae</taxon>
        <taxon>Cymbomonas</taxon>
    </lineage>
</organism>
<dbReference type="Proteomes" id="UP001190700">
    <property type="component" value="Unassembled WGS sequence"/>
</dbReference>
<dbReference type="InterPro" id="IPR003034">
    <property type="entry name" value="SAP_dom"/>
</dbReference>
<dbReference type="AlphaFoldDB" id="A0AAE0C2W2"/>
<feature type="region of interest" description="Disordered" evidence="1">
    <location>
        <begin position="308"/>
        <end position="379"/>
    </location>
</feature>
<evidence type="ECO:0000313" key="4">
    <source>
        <dbReference type="Proteomes" id="UP001190700"/>
    </source>
</evidence>
<gene>
    <name evidence="3" type="ORF">CYMTET_43624</name>
</gene>
<dbReference type="SMART" id="SM00513">
    <property type="entry name" value="SAP"/>
    <property type="match status" value="1"/>
</dbReference>
<dbReference type="Pfam" id="PF13843">
    <property type="entry name" value="DDE_Tnp_1_7"/>
    <property type="match status" value="1"/>
</dbReference>